<dbReference type="Proteomes" id="UP000305939">
    <property type="component" value="Unassembled WGS sequence"/>
</dbReference>
<dbReference type="InterPro" id="IPR027396">
    <property type="entry name" value="DsrEFH-like"/>
</dbReference>
<reference evidence="2 3" key="1">
    <citation type="submission" date="2019-04" db="EMBL/GenBank/DDBJ databases">
        <title>Draft genome sequence of Robertkochia marina CC-AMO-30D.</title>
        <authorList>
            <person name="Hameed A."/>
            <person name="Lin S.-Y."/>
            <person name="Shahina M."/>
            <person name="Lai W.-A."/>
            <person name="Young C.-C."/>
        </authorList>
    </citation>
    <scope>NUCLEOTIDE SEQUENCE [LARGE SCALE GENOMIC DNA]</scope>
    <source>
        <strain evidence="2 3">CC-AMO-30D</strain>
    </source>
</reference>
<dbReference type="EMBL" id="SSMC01000001">
    <property type="protein sequence ID" value="THD69125.1"/>
    <property type="molecule type" value="Genomic_DNA"/>
</dbReference>
<feature type="chain" id="PRO_5020773488" evidence="1">
    <location>
        <begin position="23"/>
        <end position="224"/>
    </location>
</feature>
<evidence type="ECO:0000256" key="1">
    <source>
        <dbReference type="SAM" id="SignalP"/>
    </source>
</evidence>
<feature type="signal peptide" evidence="1">
    <location>
        <begin position="1"/>
        <end position="22"/>
    </location>
</feature>
<evidence type="ECO:0000313" key="3">
    <source>
        <dbReference type="Proteomes" id="UP000305939"/>
    </source>
</evidence>
<dbReference type="InterPro" id="IPR006311">
    <property type="entry name" value="TAT_signal"/>
</dbReference>
<proteinExistence type="predicted"/>
<name>A0A4S3M336_9FLAO</name>
<dbReference type="OrthoDB" id="114122at2"/>
<sequence length="224" mass="24468">MHRNSFSGRRAFMSSFSLGALAAGLSVIPSPWSSVKAAVPKQTLYTPGSWLEKIKGPHKVVIDSPEVNAGNAIHWTENLYNSFEQENVPASEVTVVCVLRHFGIFLGMNTAVWAKYNLAEMAQLITPYGETLKENPMYEGNSELFGYEMRGIKGLIEQGAVFVICGLALEKGAGFIAEQNGMDKEEAKKDFMDSVFPGIEVVSSGVWAVARAQEQGCSFIYASK</sequence>
<keyword evidence="1" id="KW-0732">Signal</keyword>
<accession>A0A4S3M336</accession>
<dbReference type="PROSITE" id="PS51318">
    <property type="entry name" value="TAT"/>
    <property type="match status" value="1"/>
</dbReference>
<protein>
    <submittedName>
        <fullName evidence="2">Uncharacterized protein</fullName>
    </submittedName>
</protein>
<dbReference type="AlphaFoldDB" id="A0A4S3M336"/>
<keyword evidence="3" id="KW-1185">Reference proteome</keyword>
<gene>
    <name evidence="2" type="ORF">E7Z59_01990</name>
</gene>
<organism evidence="2 3">
    <name type="scientific">Robertkochia marina</name>
    <dbReference type="NCBI Taxonomy" id="1227945"/>
    <lineage>
        <taxon>Bacteria</taxon>
        <taxon>Pseudomonadati</taxon>
        <taxon>Bacteroidota</taxon>
        <taxon>Flavobacteriia</taxon>
        <taxon>Flavobacteriales</taxon>
        <taxon>Flavobacteriaceae</taxon>
        <taxon>Robertkochia</taxon>
    </lineage>
</organism>
<dbReference type="Gene3D" id="3.40.1260.10">
    <property type="entry name" value="DsrEFH-like"/>
    <property type="match status" value="1"/>
</dbReference>
<comment type="caution">
    <text evidence="2">The sequence shown here is derived from an EMBL/GenBank/DDBJ whole genome shotgun (WGS) entry which is preliminary data.</text>
</comment>
<evidence type="ECO:0000313" key="2">
    <source>
        <dbReference type="EMBL" id="THD69125.1"/>
    </source>
</evidence>
<dbReference type="RefSeq" id="WP_136334615.1">
    <property type="nucleotide sequence ID" value="NZ_QXMP01000001.1"/>
</dbReference>